<proteinExistence type="predicted"/>
<feature type="chain" id="PRO_5005212960" evidence="1">
    <location>
        <begin position="19"/>
        <end position="437"/>
    </location>
</feature>
<feature type="signal peptide" evidence="1">
    <location>
        <begin position="1"/>
        <end position="18"/>
    </location>
</feature>
<dbReference type="Pfam" id="PF03069">
    <property type="entry name" value="FmdA_AmdA"/>
    <property type="match status" value="1"/>
</dbReference>
<protein>
    <submittedName>
        <fullName evidence="2">Acetamidase/Formamidase</fullName>
    </submittedName>
</protein>
<dbReference type="InterPro" id="IPR004304">
    <property type="entry name" value="FmdA_AmdA"/>
</dbReference>
<dbReference type="STRING" id="1297742.A176_001482"/>
<sequence length="437" mass="46937">MPKLLPLLLCLVPATLLAQPQPREEWVLTTRVYGNLLHQRLWLEREGERLRGSLDGDPLEGTSSDGHLHFVVTSKSGARYAYTATPRADGLTGEADWPGTNDPKARVSHPFTARAVPMRPPGPPRHHDFEPTTFSNTFSADLPPVLTLWPGDSVNTRTLDSGGVDEKGVTRALFGNPQTGPFYVGTAADGDTLVVHLKRLRLNRDTADSLDDLVGRAMGPRLAAKAQAQGLGKPVRWKLDRKRGVARPESPSPRMKDFTVPLRPMLGGLAVAPAFGFPPFSTGDSGRFGGNMDFNELVEGNTVYLPVSQPGALLYLGDAHAAQGDGETSQFALETSMDVEFAVDVLPGKSIATPRIESPTHIIALGQAGSLDDALRVATAGLTQWLEQDYGLSLSECAQVLGTSAQYRVANLAGRNVGVAASLEKQRLARLKPLPPP</sequence>
<keyword evidence="3" id="KW-1185">Reference proteome</keyword>
<dbReference type="OrthoDB" id="9785236at2"/>
<dbReference type="Gene3D" id="2.60.120.580">
    <property type="entry name" value="Acetamidase/Formamidase-like domains"/>
    <property type="match status" value="1"/>
</dbReference>
<gene>
    <name evidence="2" type="ORF">A176_001482</name>
</gene>
<dbReference type="Gene3D" id="3.10.28.20">
    <property type="entry name" value="Acetamidase/Formamidase-like domains"/>
    <property type="match status" value="1"/>
</dbReference>
<dbReference type="eggNOG" id="COG2421">
    <property type="taxonomic scope" value="Bacteria"/>
</dbReference>
<dbReference type="EMBL" id="CP012109">
    <property type="protein sequence ID" value="AKQ64570.1"/>
    <property type="molecule type" value="Genomic_DNA"/>
</dbReference>
<keyword evidence="1" id="KW-0732">Signal</keyword>
<accession>A0A0H4WTC8</accession>
<dbReference type="Proteomes" id="UP000009026">
    <property type="component" value="Chromosome"/>
</dbReference>
<evidence type="ECO:0000313" key="3">
    <source>
        <dbReference type="Proteomes" id="UP000009026"/>
    </source>
</evidence>
<dbReference type="KEGG" id="mym:A176_001482"/>
<organism evidence="2 3">
    <name type="scientific">Pseudomyxococcus hansupus</name>
    <dbReference type="NCBI Taxonomy" id="1297742"/>
    <lineage>
        <taxon>Bacteria</taxon>
        <taxon>Pseudomonadati</taxon>
        <taxon>Myxococcota</taxon>
        <taxon>Myxococcia</taxon>
        <taxon>Myxococcales</taxon>
        <taxon>Cystobacterineae</taxon>
        <taxon>Myxococcaceae</taxon>
        <taxon>Pseudomyxococcus</taxon>
    </lineage>
</organism>
<dbReference type="PANTHER" id="PTHR31891">
    <property type="entry name" value="FORMAMIDASE C869.04-RELATED"/>
    <property type="match status" value="1"/>
</dbReference>
<evidence type="ECO:0000313" key="2">
    <source>
        <dbReference type="EMBL" id="AKQ64570.1"/>
    </source>
</evidence>
<dbReference type="GO" id="GO:0016811">
    <property type="term" value="F:hydrolase activity, acting on carbon-nitrogen (but not peptide) bonds, in linear amides"/>
    <property type="evidence" value="ECO:0007669"/>
    <property type="project" value="InterPro"/>
</dbReference>
<dbReference type="SUPFAM" id="SSF141130">
    <property type="entry name" value="Acetamidase/Formamidase-like"/>
    <property type="match status" value="1"/>
</dbReference>
<reference evidence="2 3" key="1">
    <citation type="journal article" date="2016" name="PLoS ONE">
        <title>Complete Genome Sequence and Comparative Genomics of a Novel Myxobacterium Myxococcus hansupus.</title>
        <authorList>
            <person name="Sharma G."/>
            <person name="Narwani T."/>
            <person name="Subramanian S."/>
        </authorList>
    </citation>
    <scope>NUCLEOTIDE SEQUENCE [LARGE SCALE GENOMIC DNA]</scope>
    <source>
        <strain evidence="3">mixupus</strain>
    </source>
</reference>
<name>A0A0H4WTC8_9BACT</name>
<evidence type="ECO:0000256" key="1">
    <source>
        <dbReference type="SAM" id="SignalP"/>
    </source>
</evidence>
<dbReference type="PANTHER" id="PTHR31891:SF1">
    <property type="entry name" value="FORMAMIDASE C869.04-RELATED"/>
    <property type="match status" value="1"/>
</dbReference>
<dbReference type="AlphaFoldDB" id="A0A0H4WTC8"/>
<dbReference type="RefSeq" id="WP_002634729.1">
    <property type="nucleotide sequence ID" value="NZ_CP012109.1"/>
</dbReference>
<dbReference type="PATRIC" id="fig|1297742.4.peg.1499"/>